<dbReference type="RefSeq" id="WP_353947806.1">
    <property type="nucleotide sequence ID" value="NZ_CP159510.1"/>
</dbReference>
<dbReference type="AlphaFoldDB" id="A0AAU8IDB0"/>
<evidence type="ECO:0000313" key="1">
    <source>
        <dbReference type="EMBL" id="XCJ16211.1"/>
    </source>
</evidence>
<organism evidence="1">
    <name type="scientific">Sporolactobacillus sp. Y61</name>
    <dbReference type="NCBI Taxonomy" id="3160863"/>
    <lineage>
        <taxon>Bacteria</taxon>
        <taxon>Bacillati</taxon>
        <taxon>Bacillota</taxon>
        <taxon>Bacilli</taxon>
        <taxon>Bacillales</taxon>
        <taxon>Sporolactobacillaceae</taxon>
        <taxon>Sporolactobacillus</taxon>
    </lineage>
</organism>
<dbReference type="EMBL" id="CP159510">
    <property type="protein sequence ID" value="XCJ16211.1"/>
    <property type="molecule type" value="Genomic_DNA"/>
</dbReference>
<evidence type="ECO:0008006" key="2">
    <source>
        <dbReference type="Google" id="ProtNLM"/>
    </source>
</evidence>
<accession>A0AAU8IDB0</accession>
<proteinExistence type="predicted"/>
<gene>
    <name evidence="1" type="ORF">ABNN70_10990</name>
</gene>
<name>A0AAU8IDB0_9BACL</name>
<protein>
    <recommendedName>
        <fullName evidence="2">Bypass of forespore C C-terminal domain-containing protein</fullName>
    </recommendedName>
</protein>
<sequence length="224" mass="25141">MFSAPQSLIVLLLFILGPFSETDQAFLRQDSPDQIIRSQRPENTAALIQSSDLVIQVHIDGRIRRWETGWKLSSGRRLVNASQKLYPVSVLKGTFSAPPLLLTTGIEPLPVPDDPLNRIYTGPLADGEYLLFLRSSAVPPFFILNGGFSGVYPIYSGSTIALDTDGFPDLGRKTMDQIAAMIRRMESRTQRFFSISVVDRPYILLKKREKIGGRNYGKIHYSHK</sequence>
<reference evidence="1" key="1">
    <citation type="submission" date="2024-06" db="EMBL/GenBank/DDBJ databases">
        <authorList>
            <person name="Fan A."/>
            <person name="Zhang F.Y."/>
            <person name="Zhang L."/>
        </authorList>
    </citation>
    <scope>NUCLEOTIDE SEQUENCE</scope>
    <source>
        <strain evidence="1">Y61</strain>
    </source>
</reference>